<proteinExistence type="predicted"/>
<reference evidence="1" key="1">
    <citation type="submission" date="2016-02" db="EMBL/GenBank/DDBJ databases">
        <title>WGS assembly of Manihot esculenta.</title>
        <authorList>
            <person name="Bredeson J.V."/>
            <person name="Prochnik S.E."/>
            <person name="Lyons J.B."/>
            <person name="Schmutz J."/>
            <person name="Grimwood J."/>
            <person name="Vrebalov J."/>
            <person name="Bart R.S."/>
            <person name="Amuge T."/>
            <person name="Ferguson M.E."/>
            <person name="Green R."/>
            <person name="Putnam N."/>
            <person name="Stites J."/>
            <person name="Rounsley S."/>
            <person name="Rokhsar D.S."/>
        </authorList>
    </citation>
    <scope>NUCLEOTIDE SEQUENCE [LARGE SCALE GENOMIC DNA]</scope>
    <source>
        <tissue evidence="1">Leaf</tissue>
    </source>
</reference>
<gene>
    <name evidence="1" type="ORF">MANES_S073000</name>
</gene>
<dbReference type="AlphaFoldDB" id="A0A199UAW8"/>
<dbReference type="EMBL" id="KV450759">
    <property type="protein sequence ID" value="OAY21608.1"/>
    <property type="molecule type" value="Genomic_DNA"/>
</dbReference>
<protein>
    <submittedName>
        <fullName evidence="1">Uncharacterized protein</fullName>
    </submittedName>
</protein>
<sequence length="73" mass="8150">MARAHVRICWPCAVGDGYVKIEALHFGGPCAQAGPRPCEGTWAHSNWSIFKVSLHGLSKLEYLSHKIFSFCFK</sequence>
<accession>A0A199UAW8</accession>
<evidence type="ECO:0000313" key="1">
    <source>
        <dbReference type="EMBL" id="OAY21608.1"/>
    </source>
</evidence>
<name>A0A199UAW8_MANES</name>
<organism evidence="1">
    <name type="scientific">Manihot esculenta</name>
    <name type="common">Cassava</name>
    <name type="synonym">Jatropha manihot</name>
    <dbReference type="NCBI Taxonomy" id="3983"/>
    <lineage>
        <taxon>Eukaryota</taxon>
        <taxon>Viridiplantae</taxon>
        <taxon>Streptophyta</taxon>
        <taxon>Embryophyta</taxon>
        <taxon>Tracheophyta</taxon>
        <taxon>Spermatophyta</taxon>
        <taxon>Magnoliopsida</taxon>
        <taxon>eudicotyledons</taxon>
        <taxon>Gunneridae</taxon>
        <taxon>Pentapetalae</taxon>
        <taxon>rosids</taxon>
        <taxon>fabids</taxon>
        <taxon>Malpighiales</taxon>
        <taxon>Euphorbiaceae</taxon>
        <taxon>Crotonoideae</taxon>
        <taxon>Manihoteae</taxon>
        <taxon>Manihot</taxon>
    </lineage>
</organism>
<dbReference type="EMBL" id="KV450759">
    <property type="protein sequence ID" value="OAY21609.1"/>
    <property type="molecule type" value="Genomic_DNA"/>
</dbReference>